<dbReference type="Proteomes" id="UP001595846">
    <property type="component" value="Unassembled WGS sequence"/>
</dbReference>
<evidence type="ECO:0000313" key="2">
    <source>
        <dbReference type="Proteomes" id="UP001595846"/>
    </source>
</evidence>
<gene>
    <name evidence="1" type="ORF">ACFOUR_04210</name>
</gene>
<sequence>MTDQERTTITVNRGTFEKVKSLKRGGECWDDLLEQMANSYHPDEFHNRTHDT</sequence>
<organism evidence="1 2">
    <name type="scientific">Halovivax cerinus</name>
    <dbReference type="NCBI Taxonomy" id="1487865"/>
    <lineage>
        <taxon>Archaea</taxon>
        <taxon>Methanobacteriati</taxon>
        <taxon>Methanobacteriota</taxon>
        <taxon>Stenosarchaea group</taxon>
        <taxon>Halobacteria</taxon>
        <taxon>Halobacteriales</taxon>
        <taxon>Natrialbaceae</taxon>
        <taxon>Halovivax</taxon>
    </lineage>
</organism>
<evidence type="ECO:0000313" key="1">
    <source>
        <dbReference type="EMBL" id="MFC3957577.1"/>
    </source>
</evidence>
<dbReference type="EMBL" id="JBHSAQ010000002">
    <property type="protein sequence ID" value="MFC3957577.1"/>
    <property type="molecule type" value="Genomic_DNA"/>
</dbReference>
<reference evidence="1 2" key="1">
    <citation type="journal article" date="2019" name="Int. J. Syst. Evol. Microbiol.">
        <title>The Global Catalogue of Microorganisms (GCM) 10K type strain sequencing project: providing services to taxonomists for standard genome sequencing and annotation.</title>
        <authorList>
            <consortium name="The Broad Institute Genomics Platform"/>
            <consortium name="The Broad Institute Genome Sequencing Center for Infectious Disease"/>
            <person name="Wu L."/>
            <person name="Ma J."/>
        </authorList>
    </citation>
    <scope>NUCLEOTIDE SEQUENCE [LARGE SCALE GENOMIC DNA]</scope>
    <source>
        <strain evidence="1 2">IBRC-M 10256</strain>
    </source>
</reference>
<proteinExistence type="predicted"/>
<dbReference type="GeneID" id="73902945"/>
<dbReference type="AlphaFoldDB" id="A0ABD5NKH0"/>
<comment type="caution">
    <text evidence="1">The sequence shown here is derived from an EMBL/GenBank/DDBJ whole genome shotgun (WGS) entry which is preliminary data.</text>
</comment>
<dbReference type="RefSeq" id="WP_256533805.1">
    <property type="nucleotide sequence ID" value="NZ_CP101824.1"/>
</dbReference>
<keyword evidence="2" id="KW-1185">Reference proteome</keyword>
<accession>A0ABD5NKH0</accession>
<name>A0ABD5NKH0_9EURY</name>
<protein>
    <submittedName>
        <fullName evidence="1">Uncharacterized protein</fullName>
    </submittedName>
</protein>